<organism evidence="7 8">
    <name type="scientific">Mytilus galloprovincialis</name>
    <name type="common">Mediterranean mussel</name>
    <dbReference type="NCBI Taxonomy" id="29158"/>
    <lineage>
        <taxon>Eukaryota</taxon>
        <taxon>Metazoa</taxon>
        <taxon>Spiralia</taxon>
        <taxon>Lophotrochozoa</taxon>
        <taxon>Mollusca</taxon>
        <taxon>Bivalvia</taxon>
        <taxon>Autobranchia</taxon>
        <taxon>Pteriomorphia</taxon>
        <taxon>Mytilida</taxon>
        <taxon>Mytiloidea</taxon>
        <taxon>Mytilidae</taxon>
        <taxon>Mytilinae</taxon>
        <taxon>Mytilus</taxon>
    </lineage>
</organism>
<evidence type="ECO:0000256" key="4">
    <source>
        <dbReference type="SAM" id="MobiDB-lite"/>
    </source>
</evidence>
<accession>A0A8B6FE29</accession>
<feature type="transmembrane region" description="Helical" evidence="5">
    <location>
        <begin position="17"/>
        <end position="35"/>
    </location>
</feature>
<feature type="domain" description="RING-type" evidence="6">
    <location>
        <begin position="313"/>
        <end position="348"/>
    </location>
</feature>
<keyword evidence="8" id="KW-1185">Reference proteome</keyword>
<evidence type="ECO:0000256" key="2">
    <source>
        <dbReference type="ARBA" id="ARBA00022833"/>
    </source>
</evidence>
<dbReference type="InterPro" id="IPR013083">
    <property type="entry name" value="Znf_RING/FYVE/PHD"/>
</dbReference>
<dbReference type="PANTHER" id="PTHR15379">
    <property type="entry name" value="CELL GROWTH REGULATOR WITH RING FINGER DOMAIN PROTEIN 1"/>
    <property type="match status" value="1"/>
</dbReference>
<dbReference type="PANTHER" id="PTHR15379:SF2">
    <property type="entry name" value="CELL GROWTH REGULATOR WITH RING FINGER DOMAIN PROTEIN 1"/>
    <property type="match status" value="1"/>
</dbReference>
<evidence type="ECO:0000313" key="8">
    <source>
        <dbReference type="Proteomes" id="UP000596742"/>
    </source>
</evidence>
<evidence type="ECO:0000256" key="3">
    <source>
        <dbReference type="PROSITE-ProRule" id="PRU00175"/>
    </source>
</evidence>
<keyword evidence="1 3" id="KW-0863">Zinc-finger</keyword>
<feature type="compositionally biased region" description="Basic and acidic residues" evidence="4">
    <location>
        <begin position="285"/>
        <end position="301"/>
    </location>
</feature>
<keyword evidence="5" id="KW-1133">Transmembrane helix</keyword>
<dbReference type="Pfam" id="PF13920">
    <property type="entry name" value="zf-C3HC4_3"/>
    <property type="match status" value="1"/>
</dbReference>
<evidence type="ECO:0000256" key="1">
    <source>
        <dbReference type="ARBA" id="ARBA00022771"/>
    </source>
</evidence>
<dbReference type="GO" id="GO:0008270">
    <property type="term" value="F:zinc ion binding"/>
    <property type="evidence" value="ECO:0007669"/>
    <property type="project" value="UniProtKB-KW"/>
</dbReference>
<dbReference type="GO" id="GO:0030308">
    <property type="term" value="P:negative regulation of cell growth"/>
    <property type="evidence" value="ECO:0007669"/>
    <property type="project" value="TreeGrafter"/>
</dbReference>
<reference evidence="7" key="1">
    <citation type="submission" date="2018-11" db="EMBL/GenBank/DDBJ databases">
        <authorList>
            <person name="Alioto T."/>
            <person name="Alioto T."/>
        </authorList>
    </citation>
    <scope>NUCLEOTIDE SEQUENCE</scope>
</reference>
<evidence type="ECO:0000313" key="7">
    <source>
        <dbReference type="EMBL" id="VDI47247.1"/>
    </source>
</evidence>
<sequence>MTDEIPNLLSFANCTNYIPILGTVLIFILIVFVILRLNDENIFRNFGAVTRFEEKMEQPGYKLQNPFSIVLSPDLKHLDLSLKKSCLLYIYWGAVITEFFKEIQKPWLDILENLKAGEWLKESTLFIETGKQQENNKYCIIYFVLFLLNSRLSPGQHKQLIKKPPEVTGDLLGSRPRSRYPAIVITVIENISDLTSSQYPQIVAVFSVIHVQDTVCNSDTHIMYQYLKTTDDQVTTLQPLFVSQLQQSEVSPGGDNSINNDDNVDSHTSTSNDKLAQHTSVVENSDLHRRPQREDHPHTESNENNVQIHTAECVVCQTKDVTIAILPCRHACVCDTCLQQLDKCPMCRGYIVSYFRIGDEDTFSSYNSSHRSSREGISHSRMNGENKWEHFNRRINEFLGFQ</sequence>
<keyword evidence="2" id="KW-0862">Zinc</keyword>
<dbReference type="InterPro" id="IPR001841">
    <property type="entry name" value="Znf_RING"/>
</dbReference>
<protein>
    <recommendedName>
        <fullName evidence="6">RING-type domain-containing protein</fullName>
    </recommendedName>
</protein>
<dbReference type="SUPFAM" id="SSF57850">
    <property type="entry name" value="RING/U-box"/>
    <property type="match status" value="1"/>
</dbReference>
<dbReference type="Gene3D" id="3.30.40.10">
    <property type="entry name" value="Zinc/RING finger domain, C3HC4 (zinc finger)"/>
    <property type="match status" value="1"/>
</dbReference>
<comment type="caution">
    <text evidence="7">The sequence shown here is derived from an EMBL/GenBank/DDBJ whole genome shotgun (WGS) entry which is preliminary data.</text>
</comment>
<evidence type="ECO:0000259" key="6">
    <source>
        <dbReference type="PROSITE" id="PS50089"/>
    </source>
</evidence>
<dbReference type="AlphaFoldDB" id="A0A8B6FE29"/>
<proteinExistence type="predicted"/>
<dbReference type="InterPro" id="IPR042496">
    <property type="entry name" value="CGRF1"/>
</dbReference>
<feature type="region of interest" description="Disordered" evidence="4">
    <location>
        <begin position="248"/>
        <end position="303"/>
    </location>
</feature>
<name>A0A8B6FE29_MYTGA</name>
<keyword evidence="1 3" id="KW-0479">Metal-binding</keyword>
<dbReference type="CDD" id="cd16787">
    <property type="entry name" value="mRING-HC-C3HC5_CGRF1"/>
    <property type="match status" value="1"/>
</dbReference>
<dbReference type="EMBL" id="UYJE01006584">
    <property type="protein sequence ID" value="VDI47247.1"/>
    <property type="molecule type" value="Genomic_DNA"/>
</dbReference>
<evidence type="ECO:0000256" key="5">
    <source>
        <dbReference type="SAM" id="Phobius"/>
    </source>
</evidence>
<keyword evidence="5" id="KW-0472">Membrane</keyword>
<dbReference type="Proteomes" id="UP000596742">
    <property type="component" value="Unassembled WGS sequence"/>
</dbReference>
<dbReference type="PROSITE" id="PS50089">
    <property type="entry name" value="ZF_RING_2"/>
    <property type="match status" value="1"/>
</dbReference>
<keyword evidence="5" id="KW-0812">Transmembrane</keyword>
<feature type="compositionally biased region" description="Polar residues" evidence="4">
    <location>
        <begin position="267"/>
        <end position="283"/>
    </location>
</feature>
<gene>
    <name evidence="7" type="ORF">MGAL_10B052715</name>
</gene>
<dbReference type="OrthoDB" id="10251219at2759"/>